<reference evidence="1" key="1">
    <citation type="submission" date="2014-11" db="EMBL/GenBank/DDBJ databases">
        <authorList>
            <person name="Amaro Gonzalez C."/>
        </authorList>
    </citation>
    <scope>NUCLEOTIDE SEQUENCE</scope>
</reference>
<organism evidence="1">
    <name type="scientific">Anguilla anguilla</name>
    <name type="common">European freshwater eel</name>
    <name type="synonym">Muraena anguilla</name>
    <dbReference type="NCBI Taxonomy" id="7936"/>
    <lineage>
        <taxon>Eukaryota</taxon>
        <taxon>Metazoa</taxon>
        <taxon>Chordata</taxon>
        <taxon>Craniata</taxon>
        <taxon>Vertebrata</taxon>
        <taxon>Euteleostomi</taxon>
        <taxon>Actinopterygii</taxon>
        <taxon>Neopterygii</taxon>
        <taxon>Teleostei</taxon>
        <taxon>Anguilliformes</taxon>
        <taxon>Anguillidae</taxon>
        <taxon>Anguilla</taxon>
    </lineage>
</organism>
<dbReference type="EMBL" id="GBXM01087354">
    <property type="protein sequence ID" value="JAH21223.1"/>
    <property type="molecule type" value="Transcribed_RNA"/>
</dbReference>
<dbReference type="AlphaFoldDB" id="A0A0E9QYS9"/>
<protein>
    <submittedName>
        <fullName evidence="1">Uncharacterized protein</fullName>
    </submittedName>
</protein>
<sequence length="51" mass="5801">MHPGLKKGAKLLVLFSFSIFNHINNLNTLVKTSRASITLFKAVVTFRYLYS</sequence>
<accession>A0A0E9QYS9</accession>
<reference evidence="1" key="2">
    <citation type="journal article" date="2015" name="Fish Shellfish Immunol.">
        <title>Early steps in the European eel (Anguilla anguilla)-Vibrio vulnificus interaction in the gills: Role of the RtxA13 toxin.</title>
        <authorList>
            <person name="Callol A."/>
            <person name="Pajuelo D."/>
            <person name="Ebbesson L."/>
            <person name="Teles M."/>
            <person name="MacKenzie S."/>
            <person name="Amaro C."/>
        </authorList>
    </citation>
    <scope>NUCLEOTIDE SEQUENCE</scope>
</reference>
<name>A0A0E9QYS9_ANGAN</name>
<evidence type="ECO:0000313" key="1">
    <source>
        <dbReference type="EMBL" id="JAH21223.1"/>
    </source>
</evidence>
<proteinExistence type="predicted"/>